<name>A1ALA2_PELPD</name>
<evidence type="ECO:0000313" key="2">
    <source>
        <dbReference type="EMBL" id="ABK98122.1"/>
    </source>
</evidence>
<protein>
    <recommendedName>
        <fullName evidence="4">DUF3124 domain-containing protein</fullName>
    </recommendedName>
</protein>
<evidence type="ECO:0000256" key="1">
    <source>
        <dbReference type="SAM" id="SignalP"/>
    </source>
</evidence>
<evidence type="ECO:0000313" key="3">
    <source>
        <dbReference type="Proteomes" id="UP000006732"/>
    </source>
</evidence>
<dbReference type="Proteomes" id="UP000006732">
    <property type="component" value="Chromosome"/>
</dbReference>
<dbReference type="EMBL" id="CP000482">
    <property type="protein sequence ID" value="ABK98122.1"/>
    <property type="molecule type" value="Genomic_DNA"/>
</dbReference>
<organism evidence="2 3">
    <name type="scientific">Pelobacter propionicus (strain DSM 2379 / NBRC 103807 / OttBd1)</name>
    <dbReference type="NCBI Taxonomy" id="338966"/>
    <lineage>
        <taxon>Bacteria</taxon>
        <taxon>Pseudomonadati</taxon>
        <taxon>Thermodesulfobacteriota</taxon>
        <taxon>Desulfuromonadia</taxon>
        <taxon>Desulfuromonadales</taxon>
        <taxon>Desulfuromonadaceae</taxon>
        <taxon>Pelobacter</taxon>
    </lineage>
</organism>
<dbReference type="InterPro" id="IPR021471">
    <property type="entry name" value="DUF3124"/>
</dbReference>
<dbReference type="RefSeq" id="WP_011734436.1">
    <property type="nucleotide sequence ID" value="NC_008609.1"/>
</dbReference>
<keyword evidence="1" id="KW-0732">Signal</keyword>
<feature type="chain" id="PRO_5002631773" description="DUF3124 domain-containing protein" evidence="1">
    <location>
        <begin position="23"/>
        <end position="166"/>
    </location>
</feature>
<dbReference type="Pfam" id="PF11322">
    <property type="entry name" value="DUF3124"/>
    <property type="match status" value="1"/>
</dbReference>
<feature type="signal peptide" evidence="1">
    <location>
        <begin position="1"/>
        <end position="22"/>
    </location>
</feature>
<dbReference type="AlphaFoldDB" id="A1ALA2"/>
<reference evidence="2 3" key="1">
    <citation type="submission" date="2006-10" db="EMBL/GenBank/DDBJ databases">
        <title>Complete sequence of chromosome of Pelobacter propionicus DSM 2379.</title>
        <authorList>
            <consortium name="US DOE Joint Genome Institute"/>
            <person name="Copeland A."/>
            <person name="Lucas S."/>
            <person name="Lapidus A."/>
            <person name="Barry K."/>
            <person name="Detter J.C."/>
            <person name="Glavina del Rio T."/>
            <person name="Hammon N."/>
            <person name="Israni S."/>
            <person name="Dalin E."/>
            <person name="Tice H."/>
            <person name="Pitluck S."/>
            <person name="Saunders E."/>
            <person name="Brettin T."/>
            <person name="Bruce D."/>
            <person name="Han C."/>
            <person name="Tapia R."/>
            <person name="Schmutz J."/>
            <person name="Larimer F."/>
            <person name="Land M."/>
            <person name="Hauser L."/>
            <person name="Kyrpides N."/>
            <person name="Kim E."/>
            <person name="Lovley D."/>
            <person name="Richardson P."/>
        </authorList>
    </citation>
    <scope>NUCLEOTIDE SEQUENCE [LARGE SCALE GENOMIC DNA]</scope>
    <source>
        <strain evidence="3">DSM 2379 / NBRC 103807 / OttBd1</strain>
    </source>
</reference>
<accession>A1ALA2</accession>
<dbReference type="STRING" id="338966.Ppro_0491"/>
<dbReference type="HOGENOM" id="CLU_112039_3_0_7"/>
<dbReference type="KEGG" id="ppd:Ppro_0491"/>
<dbReference type="eggNOG" id="ENOG5032TD0">
    <property type="taxonomic scope" value="Bacteria"/>
</dbReference>
<proteinExistence type="predicted"/>
<evidence type="ECO:0008006" key="4">
    <source>
        <dbReference type="Google" id="ProtNLM"/>
    </source>
</evidence>
<keyword evidence="3" id="KW-1185">Reference proteome</keyword>
<dbReference type="OrthoDB" id="283474at2"/>
<sequence>MCHSLRLSKLCLAALLCLLVIAATGEESPAAPDYRLSRGQTLYVPVYSNIFSAPRKIPFNLATMLSIRNTDMTHSITVASADYYDTKGRLLKRFYQRPFTLAPLESTYVFIPEDDVSGGTGANFIVRWYAAREVNIPLIESVMTGMKSGQGISFTGQGREIRGSGR</sequence>
<gene>
    <name evidence="2" type="ordered locus">Ppro_0491</name>
</gene>